<evidence type="ECO:0000313" key="2">
    <source>
        <dbReference type="EMBL" id="QZD90312.1"/>
    </source>
</evidence>
<feature type="transmembrane region" description="Helical" evidence="1">
    <location>
        <begin position="118"/>
        <end position="137"/>
    </location>
</feature>
<accession>A0ABX8ZMU6</accession>
<reference evidence="2 3" key="1">
    <citation type="submission" date="2021-08" db="EMBL/GenBank/DDBJ databases">
        <title>Comparative Genomics Analysis of the Genus Qipengyuania Reveals Extensive Genetic Diversity and Metabolic Versatility, Including the Description of Fifteen Novel Species.</title>
        <authorList>
            <person name="Liu Y."/>
        </authorList>
    </citation>
    <scope>NUCLEOTIDE SEQUENCE [LARGE SCALE GENOMIC DNA]</scope>
    <source>
        <strain evidence="2 3">1NDH13</strain>
    </source>
</reference>
<evidence type="ECO:0000313" key="3">
    <source>
        <dbReference type="Proteomes" id="UP000824281"/>
    </source>
</evidence>
<feature type="transmembrane region" description="Helical" evidence="1">
    <location>
        <begin position="21"/>
        <end position="46"/>
    </location>
</feature>
<dbReference type="Pfam" id="PF10011">
    <property type="entry name" value="DUF2254"/>
    <property type="match status" value="1"/>
</dbReference>
<dbReference type="Proteomes" id="UP000824281">
    <property type="component" value="Chromosome"/>
</dbReference>
<feature type="transmembrane region" description="Helical" evidence="1">
    <location>
        <begin position="72"/>
        <end position="97"/>
    </location>
</feature>
<keyword evidence="1" id="KW-0812">Transmembrane</keyword>
<keyword evidence="1" id="KW-0472">Membrane</keyword>
<protein>
    <submittedName>
        <fullName evidence="2">DUF2254 domain-containing protein</fullName>
    </submittedName>
</protein>
<keyword evidence="3" id="KW-1185">Reference proteome</keyword>
<dbReference type="EMBL" id="CP081295">
    <property type="protein sequence ID" value="QZD90312.1"/>
    <property type="molecule type" value="Genomic_DNA"/>
</dbReference>
<feature type="transmembrane region" description="Helical" evidence="1">
    <location>
        <begin position="149"/>
        <end position="170"/>
    </location>
</feature>
<keyword evidence="1" id="KW-1133">Transmembrane helix</keyword>
<dbReference type="RefSeq" id="WP_221425785.1">
    <property type="nucleotide sequence ID" value="NZ_CP081295.1"/>
</dbReference>
<name>A0ABX8ZMU6_9SPHN</name>
<organism evidence="2 3">
    <name type="scientific">Qipengyuania aurantiaca</name>
    <dbReference type="NCBI Taxonomy" id="2867233"/>
    <lineage>
        <taxon>Bacteria</taxon>
        <taxon>Pseudomonadati</taxon>
        <taxon>Pseudomonadota</taxon>
        <taxon>Alphaproteobacteria</taxon>
        <taxon>Sphingomonadales</taxon>
        <taxon>Erythrobacteraceae</taxon>
        <taxon>Qipengyuania</taxon>
    </lineage>
</organism>
<evidence type="ECO:0000256" key="1">
    <source>
        <dbReference type="SAM" id="Phobius"/>
    </source>
</evidence>
<proteinExistence type="predicted"/>
<dbReference type="InterPro" id="IPR018723">
    <property type="entry name" value="DUF2254_membrane"/>
</dbReference>
<gene>
    <name evidence="2" type="ORF">K3148_02600</name>
</gene>
<sequence length="438" mass="47492">MRALAATGPLKGIRDWVIHRLVANYWSLPMVAVIAAPLVGAAVLWADRAFAGRWLFEQGITPMVAGDTAQDLAIAIVGINAAFLTLYWSVTLIVLTLATGNLGVRLVDRWLDKGLVRLSMAGLTFCLVFSIIVLMRVDPEAPLSQLPHFALTAMLALELVNIAMLGVAIHDLGRTMFVDRSIAHLGTDAGSVAIPIVEREPFAGEWQVTIPSKREGYIEGIDLAAIAKELGNDQGAVRFCAAPGQHVLEGEPLVRFATANPDEDCIYKAIPIGEFRSSVQSTVYQVRLLVEVAARALSPGINDFYSAIACADQLAAAISGNASLWVEDGKVAAWEEAPRFELPGQDFRGLFGAPLKAFRQAAADYPSVSIRMIDNYARLCALMAEQDCPAGLLRYLRQCAEELRDHAMANAEQEIDRRDIADAFSRFDQPSSSLKSVA</sequence>